<accession>A0A8X6LA73</accession>
<gene>
    <name evidence="8" type="primary">pol_2770</name>
    <name evidence="8" type="ORF">TNCT_130421</name>
</gene>
<evidence type="ECO:0000313" key="8">
    <source>
        <dbReference type="EMBL" id="GFR01012.1"/>
    </source>
</evidence>
<dbReference type="SUPFAM" id="SSF56672">
    <property type="entry name" value="DNA/RNA polymerases"/>
    <property type="match status" value="1"/>
</dbReference>
<evidence type="ECO:0000256" key="2">
    <source>
        <dbReference type="ARBA" id="ARBA00022695"/>
    </source>
</evidence>
<proteinExistence type="predicted"/>
<sequence>MPDLYISVLNRPFQLYTDASATIVGACLAQNDENGMEHPIALYSKKLTIFQMNWSTIKREANAILSALKKFDCCIYVSQIQVVSDQNPLTFLKNG</sequence>
<reference evidence="8" key="1">
    <citation type="submission" date="2020-07" db="EMBL/GenBank/DDBJ databases">
        <title>Multicomponent nature underlies the extraordinary mechanical properties of spider dragline silk.</title>
        <authorList>
            <person name="Kono N."/>
            <person name="Nakamura H."/>
            <person name="Mori M."/>
            <person name="Yoshida Y."/>
            <person name="Ohtoshi R."/>
            <person name="Malay A.D."/>
            <person name="Moran D.A.P."/>
            <person name="Tomita M."/>
            <person name="Numata K."/>
            <person name="Arakawa K."/>
        </authorList>
    </citation>
    <scope>NUCLEOTIDE SEQUENCE</scope>
</reference>
<dbReference type="GO" id="GO:0003964">
    <property type="term" value="F:RNA-directed DNA polymerase activity"/>
    <property type="evidence" value="ECO:0007669"/>
    <property type="project" value="UniProtKB-KW"/>
</dbReference>
<dbReference type="GO" id="GO:0004519">
    <property type="term" value="F:endonuclease activity"/>
    <property type="evidence" value="ECO:0007669"/>
    <property type="project" value="UniProtKB-KW"/>
</dbReference>
<dbReference type="Pfam" id="PF17917">
    <property type="entry name" value="RT_RNaseH"/>
    <property type="match status" value="1"/>
</dbReference>
<dbReference type="PANTHER" id="PTHR34072">
    <property type="entry name" value="ENZYMATIC POLYPROTEIN-RELATED"/>
    <property type="match status" value="1"/>
</dbReference>
<dbReference type="InterPro" id="IPR041373">
    <property type="entry name" value="RT_RNaseH"/>
</dbReference>
<dbReference type="EMBL" id="BMAO01035073">
    <property type="protein sequence ID" value="GFR01012.1"/>
    <property type="molecule type" value="Genomic_DNA"/>
</dbReference>
<keyword evidence="9" id="KW-1185">Reference proteome</keyword>
<evidence type="ECO:0000256" key="1">
    <source>
        <dbReference type="ARBA" id="ARBA00022679"/>
    </source>
</evidence>
<dbReference type="OrthoDB" id="775972at2759"/>
<evidence type="ECO:0000256" key="3">
    <source>
        <dbReference type="ARBA" id="ARBA00022722"/>
    </source>
</evidence>
<protein>
    <submittedName>
        <fullName evidence="8">Retrovirus-related Pol polyprotein from transposon 297</fullName>
    </submittedName>
</protein>
<keyword evidence="3" id="KW-0540">Nuclease</keyword>
<evidence type="ECO:0000259" key="7">
    <source>
        <dbReference type="Pfam" id="PF17917"/>
    </source>
</evidence>
<comment type="caution">
    <text evidence="8">The sequence shown here is derived from an EMBL/GenBank/DDBJ whole genome shotgun (WGS) entry which is preliminary data.</text>
</comment>
<keyword evidence="4" id="KW-0255">Endonuclease</keyword>
<evidence type="ECO:0000313" key="9">
    <source>
        <dbReference type="Proteomes" id="UP000887116"/>
    </source>
</evidence>
<dbReference type="Gene3D" id="3.10.20.370">
    <property type="match status" value="1"/>
</dbReference>
<dbReference type="FunFam" id="3.10.20.370:FF:000001">
    <property type="entry name" value="Retrovirus-related Pol polyprotein from transposon 17.6-like protein"/>
    <property type="match status" value="1"/>
</dbReference>
<keyword evidence="1" id="KW-0808">Transferase</keyword>
<evidence type="ECO:0000256" key="6">
    <source>
        <dbReference type="ARBA" id="ARBA00022918"/>
    </source>
</evidence>
<evidence type="ECO:0000256" key="5">
    <source>
        <dbReference type="ARBA" id="ARBA00022801"/>
    </source>
</evidence>
<dbReference type="GO" id="GO:0016787">
    <property type="term" value="F:hydrolase activity"/>
    <property type="evidence" value="ECO:0007669"/>
    <property type="project" value="UniProtKB-KW"/>
</dbReference>
<dbReference type="AlphaFoldDB" id="A0A8X6LA73"/>
<dbReference type="InterPro" id="IPR043502">
    <property type="entry name" value="DNA/RNA_pol_sf"/>
</dbReference>
<name>A0A8X6LA73_TRICU</name>
<dbReference type="Proteomes" id="UP000887116">
    <property type="component" value="Unassembled WGS sequence"/>
</dbReference>
<keyword evidence="6" id="KW-0695">RNA-directed DNA polymerase</keyword>
<organism evidence="8 9">
    <name type="scientific">Trichonephila clavata</name>
    <name type="common">Joro spider</name>
    <name type="synonym">Nephila clavata</name>
    <dbReference type="NCBI Taxonomy" id="2740835"/>
    <lineage>
        <taxon>Eukaryota</taxon>
        <taxon>Metazoa</taxon>
        <taxon>Ecdysozoa</taxon>
        <taxon>Arthropoda</taxon>
        <taxon>Chelicerata</taxon>
        <taxon>Arachnida</taxon>
        <taxon>Araneae</taxon>
        <taxon>Araneomorphae</taxon>
        <taxon>Entelegynae</taxon>
        <taxon>Araneoidea</taxon>
        <taxon>Nephilidae</taxon>
        <taxon>Trichonephila</taxon>
    </lineage>
</organism>
<keyword evidence="2" id="KW-0548">Nucleotidyltransferase</keyword>
<evidence type="ECO:0000256" key="4">
    <source>
        <dbReference type="ARBA" id="ARBA00022759"/>
    </source>
</evidence>
<keyword evidence="5" id="KW-0378">Hydrolase</keyword>
<dbReference type="PANTHER" id="PTHR34072:SF52">
    <property type="entry name" value="RIBONUCLEASE H"/>
    <property type="match status" value="1"/>
</dbReference>
<feature type="domain" description="Reverse transcriptase RNase H-like" evidence="7">
    <location>
        <begin position="10"/>
        <end position="93"/>
    </location>
</feature>